<accession>A0ACA9N1D5</accession>
<organism evidence="1 2">
    <name type="scientific">Cetraspora pellucida</name>
    <dbReference type="NCBI Taxonomy" id="1433469"/>
    <lineage>
        <taxon>Eukaryota</taxon>
        <taxon>Fungi</taxon>
        <taxon>Fungi incertae sedis</taxon>
        <taxon>Mucoromycota</taxon>
        <taxon>Glomeromycotina</taxon>
        <taxon>Glomeromycetes</taxon>
        <taxon>Diversisporales</taxon>
        <taxon>Gigasporaceae</taxon>
        <taxon>Cetraspora</taxon>
    </lineage>
</organism>
<comment type="caution">
    <text evidence="1">The sequence shown here is derived from an EMBL/GenBank/DDBJ whole genome shotgun (WGS) entry which is preliminary data.</text>
</comment>
<keyword evidence="2" id="KW-1185">Reference proteome</keyword>
<name>A0ACA9N1D5_9GLOM</name>
<protein>
    <submittedName>
        <fullName evidence="1">400_t:CDS:1</fullName>
    </submittedName>
</protein>
<evidence type="ECO:0000313" key="1">
    <source>
        <dbReference type="EMBL" id="CAG8625561.1"/>
    </source>
</evidence>
<evidence type="ECO:0000313" key="2">
    <source>
        <dbReference type="Proteomes" id="UP000789366"/>
    </source>
</evidence>
<proteinExistence type="predicted"/>
<dbReference type="Proteomes" id="UP000789366">
    <property type="component" value="Unassembled WGS sequence"/>
</dbReference>
<reference evidence="1" key="1">
    <citation type="submission" date="2021-06" db="EMBL/GenBank/DDBJ databases">
        <authorList>
            <person name="Kallberg Y."/>
            <person name="Tangrot J."/>
            <person name="Rosling A."/>
        </authorList>
    </citation>
    <scope>NUCLEOTIDE SEQUENCE</scope>
    <source>
        <strain evidence="1">28 12/20/2015</strain>
    </source>
</reference>
<sequence length="206" mass="23856">MNKRGGSRRRSWVWNYFKLLPTICETKGQCDELKNDETKCNHIIETDEGIGNFSYHLQSAHGITKFGQLVLDTSQSNNAKNMKNAIMEIEEINCLSFDNVKIALFNALNHYYKYPIHEALLATLLDPRNKKIKFATYLQRLEAENYLISKYDVFKEQKSTPINIMQTDDHEEEENVLLAAMYDLIQDSEANNKIQAYLSLPKIPNT</sequence>
<dbReference type="EMBL" id="CAJVPW010011413">
    <property type="protein sequence ID" value="CAG8625561.1"/>
    <property type="molecule type" value="Genomic_DNA"/>
</dbReference>
<gene>
    <name evidence="1" type="ORF">SPELUC_LOCUS8034</name>
</gene>